<dbReference type="PANTHER" id="PTHR30032">
    <property type="entry name" value="N-ACETYLMURAMOYL-L-ALANINE AMIDASE-RELATED"/>
    <property type="match status" value="1"/>
</dbReference>
<dbReference type="InterPro" id="IPR011659">
    <property type="entry name" value="WD40"/>
</dbReference>
<feature type="chain" id="PRO_5045636225" description="Cell wall binding repeat 2-containing protein" evidence="1">
    <location>
        <begin position="27"/>
        <end position="648"/>
    </location>
</feature>
<proteinExistence type="predicted"/>
<evidence type="ECO:0000256" key="1">
    <source>
        <dbReference type="SAM" id="SignalP"/>
    </source>
</evidence>
<evidence type="ECO:0000313" key="2">
    <source>
        <dbReference type="EMBL" id="GAA1968871.1"/>
    </source>
</evidence>
<name>A0ABP5CVN1_9ACTN</name>
<organism evidence="2 3">
    <name type="scientific">Catenulispora subtropica</name>
    <dbReference type="NCBI Taxonomy" id="450798"/>
    <lineage>
        <taxon>Bacteria</taxon>
        <taxon>Bacillati</taxon>
        <taxon>Actinomycetota</taxon>
        <taxon>Actinomycetes</taxon>
        <taxon>Catenulisporales</taxon>
        <taxon>Catenulisporaceae</taxon>
        <taxon>Catenulispora</taxon>
    </lineage>
</organism>
<gene>
    <name evidence="2" type="ORF">GCM10009838_29300</name>
</gene>
<dbReference type="Gene3D" id="2.120.10.30">
    <property type="entry name" value="TolB, C-terminal domain"/>
    <property type="match status" value="2"/>
</dbReference>
<dbReference type="SUPFAM" id="SSF82171">
    <property type="entry name" value="DPP6 N-terminal domain-like"/>
    <property type="match status" value="1"/>
</dbReference>
<keyword evidence="3" id="KW-1185">Reference proteome</keyword>
<keyword evidence="1" id="KW-0732">Signal</keyword>
<sequence>MPRTFNRRVSLALSAVSAIAVTGVMAASQAHAASAPANGVLAYSFGWTWQEVNPDGSGQHQVVPSGPATVGKNVLPTSPQFSFDGKKVAFRNDQDLAIWVSDADGTNAHPVVQNAQHPAWSADGSALYFIRDFQVWTVKADGTGATRILASLPLQGNIMSLQTSASGLMAVGTDYQPQGGTFIVDPVAQTLKGTITGTDHAAVSPDGQHVAAVATIQPSGSSGYVSGLYEFDITGANPVLLNPANWNINLKAPTWSPDGTQLVFVGNETGSAAGGMALTAATPGATPHLIPNTTQKPEDEAASWLNGPLYTAPPDPAPVVPPIASIPAGTHAAVRLGGQDRILSAIATADFAFGDGRPKAAVAVIARSDGYADALAGNALAAQKRGPLLLTGSDSLDPRVAQELGRVLPQGSVVYVLGGTSAVSKHTEDQLRAAGYVVNRIGGMNRFQTATGIARAISSQPHTVMVATGTNFPDALAAGAAAAQDPAGGVVVLTSDSAMPAETAEYLRALNPATTAVYSVGGQATSAMAAIPALSGHYTPLRGADRYATTLAVASNKTLFPHPATVGLATGANYPDALAGGAFVGLMHGPILLSDGGSVPAGELGWLHGQGTGIGTLAVFGGPAAVPDSALKAAANAIWSPGDWRMWP</sequence>
<dbReference type="Proteomes" id="UP001499854">
    <property type="component" value="Unassembled WGS sequence"/>
</dbReference>
<evidence type="ECO:0008006" key="4">
    <source>
        <dbReference type="Google" id="ProtNLM"/>
    </source>
</evidence>
<dbReference type="PANTHER" id="PTHR30032:SF8">
    <property type="entry name" value="GERMINATION-SPECIFIC N-ACETYLMURAMOYL-L-ALANINE AMIDASE"/>
    <property type="match status" value="1"/>
</dbReference>
<dbReference type="RefSeq" id="WP_344657550.1">
    <property type="nucleotide sequence ID" value="NZ_BAAAQM010000014.1"/>
</dbReference>
<dbReference type="InterPro" id="IPR011042">
    <property type="entry name" value="6-blade_b-propeller_TolB-like"/>
</dbReference>
<dbReference type="EMBL" id="BAAAQM010000014">
    <property type="protein sequence ID" value="GAA1968871.1"/>
    <property type="molecule type" value="Genomic_DNA"/>
</dbReference>
<dbReference type="Gene3D" id="3.40.50.12090">
    <property type="match status" value="1"/>
</dbReference>
<dbReference type="Pfam" id="PF04122">
    <property type="entry name" value="CW_binding_2"/>
    <property type="match status" value="3"/>
</dbReference>
<accession>A0ABP5CVN1</accession>
<dbReference type="Pfam" id="PF07676">
    <property type="entry name" value="PD40"/>
    <property type="match status" value="2"/>
</dbReference>
<feature type="signal peptide" evidence="1">
    <location>
        <begin position="1"/>
        <end position="26"/>
    </location>
</feature>
<dbReference type="InterPro" id="IPR007253">
    <property type="entry name" value="Cell_wall-bd_2"/>
</dbReference>
<evidence type="ECO:0000313" key="3">
    <source>
        <dbReference type="Proteomes" id="UP001499854"/>
    </source>
</evidence>
<dbReference type="InterPro" id="IPR051922">
    <property type="entry name" value="Bact_Sporulation_Assoc"/>
</dbReference>
<comment type="caution">
    <text evidence="2">The sequence shown here is derived from an EMBL/GenBank/DDBJ whole genome shotgun (WGS) entry which is preliminary data.</text>
</comment>
<reference evidence="3" key="1">
    <citation type="journal article" date="2019" name="Int. J. Syst. Evol. Microbiol.">
        <title>The Global Catalogue of Microorganisms (GCM) 10K type strain sequencing project: providing services to taxonomists for standard genome sequencing and annotation.</title>
        <authorList>
            <consortium name="The Broad Institute Genomics Platform"/>
            <consortium name="The Broad Institute Genome Sequencing Center for Infectious Disease"/>
            <person name="Wu L."/>
            <person name="Ma J."/>
        </authorList>
    </citation>
    <scope>NUCLEOTIDE SEQUENCE [LARGE SCALE GENOMIC DNA]</scope>
    <source>
        <strain evidence="3">JCM 16013</strain>
    </source>
</reference>
<protein>
    <recommendedName>
        <fullName evidence="4">Cell wall binding repeat 2-containing protein</fullName>
    </recommendedName>
</protein>